<keyword evidence="3" id="KW-1185">Reference proteome</keyword>
<dbReference type="CDD" id="cd00077">
    <property type="entry name" value="HDc"/>
    <property type="match status" value="1"/>
</dbReference>
<name>A0ABP7Y286_9ACTN</name>
<dbReference type="SUPFAM" id="SSF109604">
    <property type="entry name" value="HD-domain/PDEase-like"/>
    <property type="match status" value="1"/>
</dbReference>
<evidence type="ECO:0000313" key="2">
    <source>
        <dbReference type="EMBL" id="GAA4129597.1"/>
    </source>
</evidence>
<dbReference type="PANTHER" id="PTHR35569:SF1">
    <property type="entry name" value="CYANAMIDE HYDRATASE DDI2-RELATED"/>
    <property type="match status" value="1"/>
</dbReference>
<evidence type="ECO:0000313" key="3">
    <source>
        <dbReference type="Proteomes" id="UP001501495"/>
    </source>
</evidence>
<proteinExistence type="predicted"/>
<dbReference type="InterPro" id="IPR003607">
    <property type="entry name" value="HD/PDEase_dom"/>
</dbReference>
<dbReference type="EMBL" id="BAAAZH010000036">
    <property type="protein sequence ID" value="GAA4129597.1"/>
    <property type="molecule type" value="Genomic_DNA"/>
</dbReference>
<dbReference type="RefSeq" id="WP_344735529.1">
    <property type="nucleotide sequence ID" value="NZ_BAAAZH010000036.1"/>
</dbReference>
<dbReference type="Gene3D" id="1.10.3210.10">
    <property type="entry name" value="Hypothetical protein af1432"/>
    <property type="match status" value="1"/>
</dbReference>
<reference evidence="3" key="1">
    <citation type="journal article" date="2019" name="Int. J. Syst. Evol. Microbiol.">
        <title>The Global Catalogue of Microorganisms (GCM) 10K type strain sequencing project: providing services to taxonomists for standard genome sequencing and annotation.</title>
        <authorList>
            <consortium name="The Broad Institute Genomics Platform"/>
            <consortium name="The Broad Institute Genome Sequencing Center for Infectious Disease"/>
            <person name="Wu L."/>
            <person name="Ma J."/>
        </authorList>
    </citation>
    <scope>NUCLEOTIDE SEQUENCE [LARGE SCALE GENOMIC DNA]</scope>
    <source>
        <strain evidence="3">JCM 16703</strain>
    </source>
</reference>
<gene>
    <name evidence="2" type="ORF">GCM10022215_42340</name>
</gene>
<evidence type="ECO:0000259" key="1">
    <source>
        <dbReference type="Pfam" id="PF01966"/>
    </source>
</evidence>
<dbReference type="PANTHER" id="PTHR35569">
    <property type="entry name" value="CYANAMIDE HYDRATASE DDI2-RELATED"/>
    <property type="match status" value="1"/>
</dbReference>
<accession>A0ABP7Y286</accession>
<sequence length="256" mass="28139">MSTHPDPERLGGYAWTTRTRGRLTRRERLTLLGAIATSQRDYLMHRVRRDRPRTTPHPHDRPIVAPDSAFARAIEEAAAEQNPVILTHSYRSWIFGRALADVDGTEVDDELLYAGALLHDHGLVPAVPGEDFTLRSARRATEAATAVGLAPERTASLADAITVHTTPGVTIARDGALGYYIQNGAMVDIVGQRIWDLPADLVADTLARYDRAGFTRGLGGHFTDEARAVRGGRFALVRRCGFVPLIRLAPFERTAK</sequence>
<comment type="caution">
    <text evidence="2">The sequence shown here is derived from an EMBL/GenBank/DDBJ whole genome shotgun (WGS) entry which is preliminary data.</text>
</comment>
<protein>
    <recommendedName>
        <fullName evidence="1">HD domain-containing protein</fullName>
    </recommendedName>
</protein>
<feature type="domain" description="HD" evidence="1">
    <location>
        <begin position="86"/>
        <end position="125"/>
    </location>
</feature>
<dbReference type="Pfam" id="PF01966">
    <property type="entry name" value="HD"/>
    <property type="match status" value="1"/>
</dbReference>
<organism evidence="2 3">
    <name type="scientific">Nocardioides fonticola</name>
    <dbReference type="NCBI Taxonomy" id="450363"/>
    <lineage>
        <taxon>Bacteria</taxon>
        <taxon>Bacillati</taxon>
        <taxon>Actinomycetota</taxon>
        <taxon>Actinomycetes</taxon>
        <taxon>Propionibacteriales</taxon>
        <taxon>Nocardioidaceae</taxon>
        <taxon>Nocardioides</taxon>
    </lineage>
</organism>
<dbReference type="Proteomes" id="UP001501495">
    <property type="component" value="Unassembled WGS sequence"/>
</dbReference>
<dbReference type="InterPro" id="IPR006674">
    <property type="entry name" value="HD_domain"/>
</dbReference>